<dbReference type="FunFam" id="1.10.510.10:FF:000294">
    <property type="entry name" value="Serine/threonine-protein kinase OXI1"/>
    <property type="match status" value="1"/>
</dbReference>
<name>A0A9P3H4G5_9FUNG</name>
<dbReference type="SMART" id="SM00448">
    <property type="entry name" value="REC"/>
    <property type="match status" value="1"/>
</dbReference>
<keyword evidence="2" id="KW-0723">Serine/threonine-protein kinase</keyword>
<dbReference type="GO" id="GO:0005634">
    <property type="term" value="C:nucleus"/>
    <property type="evidence" value="ECO:0007669"/>
    <property type="project" value="TreeGrafter"/>
</dbReference>
<feature type="compositionally biased region" description="Basic and acidic residues" evidence="11">
    <location>
        <begin position="2586"/>
        <end position="2597"/>
    </location>
</feature>
<dbReference type="SUPFAM" id="SSF56112">
    <property type="entry name" value="Protein kinase-like (PK-like)"/>
    <property type="match status" value="1"/>
</dbReference>
<reference evidence="14" key="2">
    <citation type="journal article" date="2022" name="Microbiol. Resour. Announc.">
        <title>Whole-Genome Sequence of Entomortierella parvispora E1425, a Mucoromycotan Fungus Associated with Burkholderiaceae-Related Endosymbiotic Bacteria.</title>
        <authorList>
            <person name="Herlambang A."/>
            <person name="Guo Y."/>
            <person name="Takashima Y."/>
            <person name="Narisawa K."/>
            <person name="Ohta H."/>
            <person name="Nishizawa T."/>
        </authorList>
    </citation>
    <scope>NUCLEOTIDE SEQUENCE</scope>
    <source>
        <strain evidence="14">E1425</strain>
    </source>
</reference>
<proteinExistence type="predicted"/>
<feature type="region of interest" description="Disordered" evidence="11">
    <location>
        <begin position="1905"/>
        <end position="2036"/>
    </location>
</feature>
<feature type="compositionally biased region" description="Low complexity" evidence="11">
    <location>
        <begin position="237"/>
        <end position="252"/>
    </location>
</feature>
<feature type="compositionally biased region" description="Polar residues" evidence="11">
    <location>
        <begin position="1019"/>
        <end position="1030"/>
    </location>
</feature>
<sequence length="3061" mass="333143">MKIFSEKIKTTKRSSPLNPNTTTNTTASSPSPSSSSSSSSASPQDTTSSSQLPSPVVNPSHTGLRDSPSLTLSPATPSVETEGLQLQQPVPRRSIDGTNHGPSTSISFNDSGSISGGRTPTNINHGRLPETRGRSALGIGSSPTRDRILMPTALPKMSSITIGIANSQGIGSSSRSTSSSSLSRLHSLHHSDSMHGSGSNTTSNTSRESSPKPGRFPSPPVAAAIPARRKSSFDNLGSASGTSSAASSFESGRILKRPSDQFSSSYQSMHPHSHSQASHQHGNSESTSSTKFKSIPIPQPLLARRSSRSSLSSNDSDDVSQQHHYRVNSDSLSIPESPRLTHQHPRGGSSSRRPSNLATSVSNSLSDWDQGSFLAKPATGASSSTGGNNATGVSGGKYLIRSRRTSWIDAGTHSEHGSSPSSPKPIGRIARSRRASITDDISLDGWSPTRSIPSPSMNTYSTSIPTGSFSQYMAQERRSRSGSPNTGQSIASLLEVASQNNPFENMRNPASNDTMRDRNSDRDRDTPSPSISRSSSLSGRYLVKSRKASYIDMNVASDYEQQQQYTSPGPSLLGAGIRTPLLARSPNISPKGSPKASPKIMPSTIRSSASSPLAGPALSGVIIPGRPSPVLASPGIKLGHGRQASITDVDAHERRLRRQVGNRFHYESGFQPTVLADSSNDNDVDVDDLSLDTPRSTGYVGKGQLMKGSLNQLASEFSELRTSENNTSAPDLPHSNYLESVDFVNAFKTQSPSKVSEPTPTKSIRRGSIDSIDPSMLHAEIIAQTRRAKLEKWRPDLDLPMPEAQTEATSPVVERVHEVGSKPEEKIVWVDWLEEYEAQKKLRIRNRKDESLSPALSLSVSPPSRDQTFIGDSRMLNTSSASGSGSAKAAIVTPYPNSPSSPNTLSPASRIKPPQGLRINSRSPSGISISSQKSQQSLKGGLGPKLVSWWKSVRRKSMSLVQPRKSIDSSGSAANESDVSVQTKDQVQLDANVQKQDVPRTSPPGPALWLGKEPKHSGTESNGVSSNSATHPLRETFVSHSLFEKPDLGSPSKPSPLVLTTPLHSADTVSPTRSTGSRTSPREKPPGLSIQVNVSPPLARRGSVMARTSSFSAGINSANANEASPQQLGPERSTKTIRSMLEQNKADCDEEMRKIIDGLNEYVEKGLNYIEDLDNMPDFSSQQLDQNEVEEIEGWIENSQLEMQEDAVRRLDDDKGFDSGNERDIYEEDRTPRSDYPSTLQEFGEGYFPEVSDSESPVADDPKLRSMRDSGEWSPSQSWNGGSIPLHRKMTRDSQQRSHSRVSSLNRRHFSNASFSPGTPVMSSPNANVTLISEDSYQPTPFILTLQELISVAQLMLDTPLKTILDNKGACTNFVTKLQVIGKAWDENRNWPCRAWYVKALLAVAGLARVVQWWEAERSHWLQSANIPVKPKEVSRPSSLHLPKLEAPVSISEQHTGTETASQKTATPRASMLLRSETEKTPSEPAIDTGLEDEDNGLHLEELADDLNADVEVTGAVSIEALVESLQKDTDEQVRLTKEEILQLKREAERGQSTNVVMELNLDMEDILILYLSPSWSELLGSDWQELMDMPICSILTQREANIFRHATARLLEDDQSTLELTFHVLSDYSPPSSFDDASSSQSEQYTYIQDINCEGEEAHFLKMVGRGMLIYDRTTCEPMRTMWAIQPYIGPEDKALSSSNSVMSVVSENSEENEELSSEAEQEQEQDLNFQRMLAENMALHSQMIPLQEVRCNICERMIVSLYFEKHSKTCSEWHKIEMDLQICNDLLRELISHINSLKEPLLTLLTNLDEEAPLTVDLDVLNNLLVITRTALAISTPGRDAEPEDRPGDASIRAVIQSPASESRMSEVFRWEAPKTNDASIMAVSDRVDAAIHHKTTLVSHMRRIAEEDERERSRGYGLEEDFETQSAIDEVTVPQVFEQQPSPIDEPEPTSAEMSRVASGSSDLGTGASDSAESSKTVVKLGSIDKQPSQSSQTSQVSQPSTGTQASQSSNGTQNNTGSSVNNSHVSPTTRKHRPSFVDIHSASAFFPEAHLSPRVASRFLAPHSAEGSPTDGISPGALLKSPLSPSFPQPTPLTRPTPPSIKDFDFIKPISKGAFGSVFLAKKRATGDYFAIKVLKKSDMVAKNQVTNVKAERMILMNQTDSPFVVNLYFSFQSKEYLYLVMEYLNGGDCMALMKAIVRLPEDWARNYLAEVVLGLEYLHNAGVVHRDLKPDNLLIDQNGHLKLTDFGLSRVGFLGRQAQTDRRSKIPLPLPYPDSRPMSPFLFSHAVDANHESTSIPMIPTPKLGPSNPSYFNWGERSRRSSNASSTSVDGRSPAIGFAAADLPKLPAAAMLTSSSSNAPFPLNESSVKSSSSFLSGALHPIHSMSPKASHGNSPLIPPSFLLNDLKEEAPEKCVGTPDYLAPECVLGMSQDAMVDWWALGVICYEFLFGYPPFHGESPEQVFENILSREIDWHESELEISAEARDFMERLLCPVPEQRLGFNGADEVKNHPFFQDINWETLLSERPAFVPAPAGIEDTDYFDVRGAKMGSFKEDIPELKDAQSIAQALSKKETLAPPPRDSPEFRPRKEEPATTALALTVDTNVIDNNSTPRAHTPKHESDEGHKTNDSAKDETGADFGTFAFINLPVLEKANNDMIRKLRSDNAFASASGSSLSSSISEFSSETPGTPGSNGNQATATSIAKNKHRSMTALVGTPPLRFDGKNYFSYSPKGSPGSSGSAGTSNSQTQGGPSTPQEGNEYQPQRSSSVPVAFGESSKDGVSPSELTPASRRSSMPLRPRTHSASNTDIHPFAIPGSSVASPTSPNVPTNKNLPQVGSTRDRRSGSMSSNSGLRSSRHSLKATATLRSTAKGGAAAAAARKTSRTRDCLVVDDNPISAKILETILTRLNCRCVVMRNGGEAIRCAMGSVKFDIIFMDIRMPIIDGDTATRMIKSTQNTNSLTPIVAVTAFPDLAAQIFDYMMVKPVTREEIEKRLQFFCPIQPNVSEVPTPSRETAPLMTRVGEQEGFLKKGRSASTSSTGTSLSTRHVVMDRDRD</sequence>
<keyword evidence="15" id="KW-1185">Reference proteome</keyword>
<dbReference type="InterPro" id="IPR050236">
    <property type="entry name" value="Ser_Thr_kinase_AGC"/>
</dbReference>
<dbReference type="CDD" id="cd17546">
    <property type="entry name" value="REC_hyHK_CKI1_RcsC-like"/>
    <property type="match status" value="1"/>
</dbReference>
<dbReference type="FunFam" id="1.10.510.10:FF:000340">
    <property type="entry name" value="Serine threonine protein kinase"/>
    <property type="match status" value="1"/>
</dbReference>
<evidence type="ECO:0000256" key="5">
    <source>
        <dbReference type="ARBA" id="ARBA00022741"/>
    </source>
</evidence>
<feature type="compositionally biased region" description="Polar residues" evidence="11">
    <location>
        <begin position="380"/>
        <end position="392"/>
    </location>
</feature>
<dbReference type="GO" id="GO:0005524">
    <property type="term" value="F:ATP binding"/>
    <property type="evidence" value="ECO:0007669"/>
    <property type="project" value="UniProtKB-KW"/>
</dbReference>
<feature type="region of interest" description="Disordered" evidence="11">
    <location>
        <begin position="1210"/>
        <end position="1303"/>
    </location>
</feature>
<evidence type="ECO:0000313" key="15">
    <source>
        <dbReference type="Proteomes" id="UP000827284"/>
    </source>
</evidence>
<dbReference type="InterPro" id="IPR011009">
    <property type="entry name" value="Kinase-like_dom_sf"/>
</dbReference>
<feature type="compositionally biased region" description="Polar residues" evidence="11">
    <location>
        <begin position="2823"/>
        <end position="2843"/>
    </location>
</feature>
<feature type="region of interest" description="Disordered" evidence="11">
    <location>
        <begin position="497"/>
        <end position="538"/>
    </location>
</feature>
<feature type="compositionally biased region" description="Basic and acidic residues" evidence="11">
    <location>
        <begin position="1260"/>
        <end position="1271"/>
    </location>
</feature>
<feature type="region of interest" description="Disordered" evidence="11">
    <location>
        <begin position="2674"/>
        <end position="2864"/>
    </location>
</feature>
<evidence type="ECO:0000256" key="3">
    <source>
        <dbReference type="ARBA" id="ARBA00022553"/>
    </source>
</evidence>
<evidence type="ECO:0000256" key="11">
    <source>
        <dbReference type="SAM" id="MobiDB-lite"/>
    </source>
</evidence>
<dbReference type="FunFam" id="3.30.200.20:FF:001008">
    <property type="entry name" value="Serine/threonine-protein kinase cek1"/>
    <property type="match status" value="1"/>
</dbReference>
<feature type="compositionally biased region" description="Low complexity" evidence="11">
    <location>
        <begin position="2850"/>
        <end position="2859"/>
    </location>
</feature>
<reference evidence="14" key="1">
    <citation type="submission" date="2021-11" db="EMBL/GenBank/DDBJ databases">
        <authorList>
            <person name="Herlambang A."/>
            <person name="Guo Y."/>
            <person name="Takashima Y."/>
            <person name="Nishizawa T."/>
        </authorList>
    </citation>
    <scope>NUCLEOTIDE SEQUENCE</scope>
    <source>
        <strain evidence="14">E1425</strain>
    </source>
</reference>
<dbReference type="PANTHER" id="PTHR24356">
    <property type="entry name" value="SERINE/THREONINE-PROTEIN KINASE"/>
    <property type="match status" value="1"/>
</dbReference>
<comment type="catalytic activity">
    <reaction evidence="8">
        <text>L-threonyl-[protein] + ATP = O-phospho-L-threonyl-[protein] + ADP + H(+)</text>
        <dbReference type="Rhea" id="RHEA:46608"/>
        <dbReference type="Rhea" id="RHEA-COMP:11060"/>
        <dbReference type="Rhea" id="RHEA-COMP:11605"/>
        <dbReference type="ChEBI" id="CHEBI:15378"/>
        <dbReference type="ChEBI" id="CHEBI:30013"/>
        <dbReference type="ChEBI" id="CHEBI:30616"/>
        <dbReference type="ChEBI" id="CHEBI:61977"/>
        <dbReference type="ChEBI" id="CHEBI:456216"/>
        <dbReference type="EC" id="2.7.11.1"/>
    </reaction>
</comment>
<evidence type="ECO:0000256" key="1">
    <source>
        <dbReference type="ARBA" id="ARBA00012513"/>
    </source>
</evidence>
<feature type="compositionally biased region" description="Low complexity" evidence="11">
    <location>
        <begin position="1990"/>
        <end position="2027"/>
    </location>
</feature>
<feature type="domain" description="Response regulatory" evidence="13">
    <location>
        <begin position="2892"/>
        <end position="3004"/>
    </location>
</feature>
<feature type="compositionally biased region" description="Low complexity" evidence="11">
    <location>
        <begin position="167"/>
        <end position="185"/>
    </location>
</feature>
<feature type="compositionally biased region" description="Low complexity" evidence="11">
    <location>
        <begin position="301"/>
        <end position="314"/>
    </location>
</feature>
<feature type="compositionally biased region" description="Basic and acidic residues" evidence="11">
    <location>
        <begin position="514"/>
        <end position="526"/>
    </location>
</feature>
<dbReference type="Gene3D" id="3.30.200.20">
    <property type="entry name" value="Phosphorylase Kinase, domain 1"/>
    <property type="match status" value="2"/>
</dbReference>
<evidence type="ECO:0000256" key="9">
    <source>
        <dbReference type="ARBA" id="ARBA00048679"/>
    </source>
</evidence>
<gene>
    <name evidence="14" type="ORF">EMPS_02223</name>
</gene>
<feature type="compositionally biased region" description="Low complexity" evidence="11">
    <location>
        <begin position="3039"/>
        <end position="3051"/>
    </location>
</feature>
<evidence type="ECO:0000256" key="7">
    <source>
        <dbReference type="ARBA" id="ARBA00022840"/>
    </source>
</evidence>
<feature type="modified residue" description="4-aspartylphosphate" evidence="10">
    <location>
        <position position="2942"/>
    </location>
</feature>
<dbReference type="OrthoDB" id="162894at2759"/>
<feature type="compositionally biased region" description="Acidic residues" evidence="11">
    <location>
        <begin position="1710"/>
        <end position="1725"/>
    </location>
</feature>
<accession>A0A9P3H4G5</accession>
<dbReference type="GO" id="GO:1901992">
    <property type="term" value="P:positive regulation of mitotic cell cycle phase transition"/>
    <property type="evidence" value="ECO:0007669"/>
    <property type="project" value="UniProtKB-ARBA"/>
</dbReference>
<feature type="compositionally biased region" description="Polar residues" evidence="11">
    <location>
        <begin position="1961"/>
        <end position="1980"/>
    </location>
</feature>
<feature type="compositionally biased region" description="Polar residues" evidence="11">
    <location>
        <begin position="1451"/>
        <end position="1468"/>
    </location>
</feature>
<feature type="region of interest" description="Disordered" evidence="11">
    <location>
        <begin position="166"/>
        <end position="397"/>
    </location>
</feature>
<evidence type="ECO:0000259" key="13">
    <source>
        <dbReference type="PROSITE" id="PS50110"/>
    </source>
</evidence>
<dbReference type="Pfam" id="PF00072">
    <property type="entry name" value="Response_reg"/>
    <property type="match status" value="1"/>
</dbReference>
<feature type="compositionally biased region" description="Basic and acidic residues" evidence="11">
    <location>
        <begin position="2622"/>
        <end position="2639"/>
    </location>
</feature>
<evidence type="ECO:0000256" key="8">
    <source>
        <dbReference type="ARBA" id="ARBA00047899"/>
    </source>
</evidence>
<feature type="compositionally biased region" description="Polar residues" evidence="11">
    <location>
        <begin position="96"/>
        <end position="124"/>
    </location>
</feature>
<dbReference type="PROSITE" id="PS50011">
    <property type="entry name" value="PROTEIN_KINASE_DOM"/>
    <property type="match status" value="1"/>
</dbReference>
<dbReference type="CDD" id="cd05579">
    <property type="entry name" value="STKc_MAST_like"/>
    <property type="match status" value="1"/>
</dbReference>
<feature type="region of interest" description="Disordered" evidence="11">
    <location>
        <begin position="749"/>
        <end position="769"/>
    </location>
</feature>
<dbReference type="SMART" id="SM00220">
    <property type="entry name" value="S_TKc"/>
    <property type="match status" value="1"/>
</dbReference>
<feature type="compositionally biased region" description="Low complexity" evidence="11">
    <location>
        <begin position="67"/>
        <end position="78"/>
    </location>
</feature>
<feature type="compositionally biased region" description="Polar residues" evidence="11">
    <location>
        <begin position="968"/>
        <end position="995"/>
    </location>
</feature>
<comment type="catalytic activity">
    <reaction evidence="9">
        <text>L-seryl-[protein] + ATP = O-phospho-L-seryl-[protein] + ADP + H(+)</text>
        <dbReference type="Rhea" id="RHEA:17989"/>
        <dbReference type="Rhea" id="RHEA-COMP:9863"/>
        <dbReference type="Rhea" id="RHEA-COMP:11604"/>
        <dbReference type="ChEBI" id="CHEBI:15378"/>
        <dbReference type="ChEBI" id="CHEBI:29999"/>
        <dbReference type="ChEBI" id="CHEBI:30616"/>
        <dbReference type="ChEBI" id="CHEBI:83421"/>
        <dbReference type="ChEBI" id="CHEBI:456216"/>
        <dbReference type="EC" id="2.7.11.1"/>
    </reaction>
</comment>
<feature type="domain" description="Protein kinase" evidence="12">
    <location>
        <begin position="2108"/>
        <end position="2519"/>
    </location>
</feature>
<dbReference type="Gene3D" id="3.40.50.2300">
    <property type="match status" value="1"/>
</dbReference>
<dbReference type="GO" id="GO:0000160">
    <property type="term" value="P:phosphorelay signal transduction system"/>
    <property type="evidence" value="ECO:0007669"/>
    <property type="project" value="InterPro"/>
</dbReference>
<dbReference type="PROSITE" id="PS50110">
    <property type="entry name" value="RESPONSE_REGULATORY"/>
    <property type="match status" value="1"/>
</dbReference>
<feature type="region of interest" description="Disordered" evidence="11">
    <location>
        <begin position="3031"/>
        <end position="3061"/>
    </location>
</feature>
<feature type="compositionally biased region" description="Polar residues" evidence="11">
    <location>
        <begin position="51"/>
        <end position="61"/>
    </location>
</feature>
<feature type="compositionally biased region" description="Polar residues" evidence="11">
    <location>
        <begin position="2789"/>
        <end position="2798"/>
    </location>
</feature>
<feature type="region of interest" description="Disordered" evidence="11">
    <location>
        <begin position="1"/>
        <end position="153"/>
    </location>
</feature>
<feature type="compositionally biased region" description="Polar residues" evidence="11">
    <location>
        <begin position="2606"/>
        <end position="2618"/>
    </location>
</feature>
<feature type="region of interest" description="Disordered" evidence="11">
    <location>
        <begin position="1447"/>
        <end position="1492"/>
    </location>
</feature>
<feature type="region of interest" description="Disordered" evidence="11">
    <location>
        <begin position="583"/>
        <end position="612"/>
    </location>
</feature>
<feature type="compositionally biased region" description="Low complexity" evidence="11">
    <location>
        <begin position="1068"/>
        <end position="1079"/>
    </location>
</feature>
<feature type="region of interest" description="Disordered" evidence="11">
    <location>
        <begin position="434"/>
        <end position="464"/>
    </location>
</feature>
<feature type="compositionally biased region" description="Low complexity" evidence="11">
    <location>
        <begin position="194"/>
        <end position="208"/>
    </location>
</feature>
<feature type="region of interest" description="Disordered" evidence="11">
    <location>
        <begin position="957"/>
        <end position="1096"/>
    </location>
</feature>
<feature type="region of interest" description="Disordered" evidence="11">
    <location>
        <begin position="1701"/>
        <end position="1725"/>
    </location>
</feature>
<dbReference type="InterPro" id="IPR008271">
    <property type="entry name" value="Ser/Thr_kinase_AS"/>
</dbReference>
<evidence type="ECO:0000256" key="2">
    <source>
        <dbReference type="ARBA" id="ARBA00022527"/>
    </source>
</evidence>
<feature type="region of interest" description="Disordered" evidence="11">
    <location>
        <begin position="633"/>
        <end position="652"/>
    </location>
</feature>
<feature type="compositionally biased region" description="Pro residues" evidence="11">
    <location>
        <begin position="2089"/>
        <end position="2102"/>
    </location>
</feature>
<organism evidence="14 15">
    <name type="scientific">Entomortierella parvispora</name>
    <dbReference type="NCBI Taxonomy" id="205924"/>
    <lineage>
        <taxon>Eukaryota</taxon>
        <taxon>Fungi</taxon>
        <taxon>Fungi incertae sedis</taxon>
        <taxon>Mucoromycota</taxon>
        <taxon>Mortierellomycotina</taxon>
        <taxon>Mortierellomycetes</taxon>
        <taxon>Mortierellales</taxon>
        <taxon>Mortierellaceae</taxon>
        <taxon>Entomortierella</taxon>
    </lineage>
</organism>
<dbReference type="GO" id="GO:0005737">
    <property type="term" value="C:cytoplasm"/>
    <property type="evidence" value="ECO:0007669"/>
    <property type="project" value="TreeGrafter"/>
</dbReference>
<evidence type="ECO:0000256" key="4">
    <source>
        <dbReference type="ARBA" id="ARBA00022679"/>
    </source>
</evidence>
<evidence type="ECO:0000313" key="14">
    <source>
        <dbReference type="EMBL" id="GJJ69874.1"/>
    </source>
</evidence>
<feature type="compositionally biased region" description="Polar residues" evidence="11">
    <location>
        <begin position="2757"/>
        <end position="2774"/>
    </location>
</feature>
<feature type="compositionally biased region" description="Low complexity" evidence="11">
    <location>
        <begin position="2733"/>
        <end position="2756"/>
    </location>
</feature>
<dbReference type="Pfam" id="PF00069">
    <property type="entry name" value="Pkinase"/>
    <property type="match status" value="2"/>
</dbReference>
<protein>
    <recommendedName>
        <fullName evidence="1">non-specific serine/threonine protein kinase</fullName>
        <ecNumber evidence="1">2.7.11.1</ecNumber>
    </recommendedName>
</protein>
<feature type="region of interest" description="Disordered" evidence="11">
    <location>
        <begin position="2312"/>
        <end position="2336"/>
    </location>
</feature>
<feature type="region of interest" description="Disordered" evidence="11">
    <location>
        <begin position="2574"/>
        <end position="2639"/>
    </location>
</feature>
<evidence type="ECO:0000256" key="10">
    <source>
        <dbReference type="PROSITE-ProRule" id="PRU00169"/>
    </source>
</evidence>
<feature type="region of interest" description="Disordered" evidence="11">
    <location>
        <begin position="2066"/>
        <end position="2102"/>
    </location>
</feature>
<dbReference type="Gene3D" id="1.10.510.10">
    <property type="entry name" value="Transferase(Phosphotransferase) domain 1"/>
    <property type="match status" value="2"/>
</dbReference>
<dbReference type="PROSITE" id="PS00108">
    <property type="entry name" value="PROTEIN_KINASE_ST"/>
    <property type="match status" value="1"/>
</dbReference>
<feature type="compositionally biased region" description="Polar residues" evidence="11">
    <location>
        <begin position="448"/>
        <end position="464"/>
    </location>
</feature>
<dbReference type="InterPro" id="IPR011006">
    <property type="entry name" value="CheY-like_superfamily"/>
</dbReference>
<feature type="compositionally biased region" description="Low complexity" evidence="11">
    <location>
        <begin position="2674"/>
        <end position="2689"/>
    </location>
</feature>
<dbReference type="SUPFAM" id="SSF52172">
    <property type="entry name" value="CheY-like"/>
    <property type="match status" value="1"/>
</dbReference>
<dbReference type="Proteomes" id="UP000827284">
    <property type="component" value="Unassembled WGS sequence"/>
</dbReference>
<feature type="compositionally biased region" description="Polar residues" evidence="11">
    <location>
        <begin position="749"/>
        <end position="762"/>
    </location>
</feature>
<feature type="compositionally biased region" description="Low complexity" evidence="11">
    <location>
        <begin position="527"/>
        <end position="538"/>
    </location>
</feature>
<feature type="compositionally biased region" description="Low complexity" evidence="11">
    <location>
        <begin position="879"/>
        <end position="909"/>
    </location>
</feature>
<feature type="compositionally biased region" description="Polar residues" evidence="11">
    <location>
        <begin position="356"/>
        <end position="369"/>
    </location>
</feature>
<feature type="compositionally biased region" description="Low complexity" evidence="11">
    <location>
        <begin position="852"/>
        <end position="864"/>
    </location>
</feature>
<keyword evidence="4" id="KW-0808">Transferase</keyword>
<feature type="compositionally biased region" description="Polar residues" evidence="11">
    <location>
        <begin position="2690"/>
        <end position="2708"/>
    </location>
</feature>
<dbReference type="EMBL" id="BQFW01000003">
    <property type="protein sequence ID" value="GJJ69874.1"/>
    <property type="molecule type" value="Genomic_DNA"/>
</dbReference>
<evidence type="ECO:0000259" key="12">
    <source>
        <dbReference type="PROSITE" id="PS50011"/>
    </source>
</evidence>
<feature type="compositionally biased region" description="Low complexity" evidence="11">
    <location>
        <begin position="267"/>
        <end position="284"/>
    </location>
</feature>
<feature type="region of interest" description="Disordered" evidence="11">
    <location>
        <begin position="851"/>
        <end position="943"/>
    </location>
</feature>
<feature type="compositionally biased region" description="Low complexity" evidence="11">
    <location>
        <begin position="346"/>
        <end position="355"/>
    </location>
</feature>
<evidence type="ECO:0000256" key="6">
    <source>
        <dbReference type="ARBA" id="ARBA00022777"/>
    </source>
</evidence>
<feature type="compositionally biased region" description="Low complexity" evidence="11">
    <location>
        <begin position="14"/>
        <end position="50"/>
    </location>
</feature>
<keyword evidence="7" id="KW-0067">ATP-binding</keyword>
<feature type="compositionally biased region" description="Low complexity" evidence="11">
    <location>
        <begin position="925"/>
        <end position="939"/>
    </location>
</feature>
<comment type="caution">
    <text evidence="14">The sequence shown here is derived from an EMBL/GenBank/DDBJ whole genome shotgun (WGS) entry which is preliminary data.</text>
</comment>
<dbReference type="InterPro" id="IPR001789">
    <property type="entry name" value="Sig_transdc_resp-reg_receiver"/>
</dbReference>
<feature type="compositionally biased region" description="Basic and acidic residues" evidence="11">
    <location>
        <begin position="1210"/>
        <end position="1233"/>
    </location>
</feature>
<keyword evidence="3 10" id="KW-0597">Phosphoprotein</keyword>
<dbReference type="GO" id="GO:0004674">
    <property type="term" value="F:protein serine/threonine kinase activity"/>
    <property type="evidence" value="ECO:0007669"/>
    <property type="project" value="UniProtKB-KW"/>
</dbReference>
<dbReference type="PANTHER" id="PTHR24356:SF1">
    <property type="entry name" value="SERINE_THREONINE-PROTEIN KINASE GREATWALL"/>
    <property type="match status" value="1"/>
</dbReference>
<dbReference type="InterPro" id="IPR000719">
    <property type="entry name" value="Prot_kinase_dom"/>
</dbReference>
<keyword evidence="6 14" id="KW-0418">Kinase</keyword>
<dbReference type="EC" id="2.7.11.1" evidence="1"/>
<keyword evidence="5" id="KW-0547">Nucleotide-binding</keyword>